<accession>A0A813XQ02</accession>
<organism evidence="2 4">
    <name type="scientific">Rotaria sordida</name>
    <dbReference type="NCBI Taxonomy" id="392033"/>
    <lineage>
        <taxon>Eukaryota</taxon>
        <taxon>Metazoa</taxon>
        <taxon>Spiralia</taxon>
        <taxon>Gnathifera</taxon>
        <taxon>Rotifera</taxon>
        <taxon>Eurotatoria</taxon>
        <taxon>Bdelloidea</taxon>
        <taxon>Philodinida</taxon>
        <taxon>Philodinidae</taxon>
        <taxon>Rotaria</taxon>
    </lineage>
</organism>
<protein>
    <recommendedName>
        <fullName evidence="5">RanBP2-type domain-containing protein</fullName>
    </recommendedName>
</protein>
<feature type="compositionally biased region" description="Polar residues" evidence="1">
    <location>
        <begin position="1020"/>
        <end position="1056"/>
    </location>
</feature>
<feature type="region of interest" description="Disordered" evidence="1">
    <location>
        <begin position="1020"/>
        <end position="1074"/>
    </location>
</feature>
<feature type="region of interest" description="Disordered" evidence="1">
    <location>
        <begin position="65"/>
        <end position="143"/>
    </location>
</feature>
<comment type="caution">
    <text evidence="2">The sequence shown here is derived from an EMBL/GenBank/DDBJ whole genome shotgun (WGS) entry which is preliminary data.</text>
</comment>
<evidence type="ECO:0000313" key="4">
    <source>
        <dbReference type="Proteomes" id="UP000663882"/>
    </source>
</evidence>
<evidence type="ECO:0000256" key="1">
    <source>
        <dbReference type="SAM" id="MobiDB-lite"/>
    </source>
</evidence>
<feature type="region of interest" description="Disordered" evidence="1">
    <location>
        <begin position="197"/>
        <end position="218"/>
    </location>
</feature>
<dbReference type="Proteomes" id="UP000663882">
    <property type="component" value="Unassembled WGS sequence"/>
</dbReference>
<feature type="compositionally biased region" description="Polar residues" evidence="1">
    <location>
        <begin position="159"/>
        <end position="170"/>
    </location>
</feature>
<feature type="compositionally biased region" description="Polar residues" evidence="1">
    <location>
        <begin position="120"/>
        <end position="132"/>
    </location>
</feature>
<dbReference type="Proteomes" id="UP000663889">
    <property type="component" value="Unassembled WGS sequence"/>
</dbReference>
<dbReference type="EMBL" id="CAJNOO010000235">
    <property type="protein sequence ID" value="CAF0870091.1"/>
    <property type="molecule type" value="Genomic_DNA"/>
</dbReference>
<dbReference type="EMBL" id="CAJNOU010000557">
    <property type="protein sequence ID" value="CAF1031358.1"/>
    <property type="molecule type" value="Genomic_DNA"/>
</dbReference>
<gene>
    <name evidence="2" type="ORF">RFH988_LOCUS7423</name>
    <name evidence="3" type="ORF">SEV965_LOCUS12326</name>
</gene>
<sequence length="1074" mass="115328">MDIVKDVVSKFFQPSFLFTDSPKRKRTISIEENNDEQQNETIASTTTNSQIIISKSKYLHQPIRDDESQLTDDEDKNQNVSSTEQTLKEIEQQKKRRRTTNFQQIHTANGYHESEKKSLYPTSTHSISSLSNRRIDRTTSNERIDRVISSTKRFNITSTYDPSKSPLFSTDNRKPTETTNLKSDEFSANYLLATSLTDRPQLTTPNSQQSSATLTNKNRLLSSERQMFGVNYASINSHRLPYIERLRRRTLQDCIRFNRTRDNELLSMSTTDEHKLKTNTSELNRTKVQEKECGIQCNILIIENSKESNKKLQRAFPPADIQYEALSVPTTEKIQSSTQTDSSIQTNSSITIEKIQSPLPTIDITKPKVLGNVTPFSWPKFARAQEEYAKKYPEKCTESISSTPIEKSNINTNTNIISKIPTLPFSSLHPIQSIWKCPSCTKEHPAQTASCSLCHGINPNYKKLSAIQSTITIEKESTIPTPTTTIINQTTKESPGIATTALQFGATITKGSSVVTATPQFSSAIITAPQFGATTTKESSVITAIPQFGTATTKESPMVTAAPQFGITSTKENPVITAASQFGTTTTKESPVITAAPQFGITTTKENPVITAASQFGTTVTKESSVITAAPQFGITATKETPVITAAPQFGTTATKERSAITAAPQFGTTATEESPVVTTALQFGITTTKETPVITAASHFGATTTKESSVIIAAPQFGITTTTQENPMPTNAFRPQFGITPVVSPVVVTKENPTPNSTLPVFGTATTKESFSTTSTNNPFQIGTTLQPFSSVSSTSLTTAVTSSTTPSVAIMSSSGQLPFAPFGSTSMTTTTTTAAPISSDQSVSLTQEPTTSSSVINPIFFDPSTITSASSTTNSFLALPTTSTTSVPFQFGTIGFSFPSTLATTQSNPPFGFTSAVASPSRLPLFGTTPFGITSTSVDKIPSSSNSAPFTFGFGSTSNTTTNPIQTSTTSAVPTGGFSFAPQASTVPAFGIAPSALSSVGSSSSFNFGTTSTASTPFQATGTTSMPVTNNPFSTSTSSGSTIDPSNPFSITSDDASKGSRQMLRAKRRQRN</sequence>
<evidence type="ECO:0000313" key="3">
    <source>
        <dbReference type="EMBL" id="CAF1031358.1"/>
    </source>
</evidence>
<name>A0A813XQ02_9BILA</name>
<feature type="compositionally biased region" description="Basic and acidic residues" evidence="1">
    <location>
        <begin position="133"/>
        <end position="143"/>
    </location>
</feature>
<dbReference type="OrthoDB" id="10064861at2759"/>
<proteinExistence type="predicted"/>
<dbReference type="AlphaFoldDB" id="A0A813XQ02"/>
<feature type="region of interest" description="Disordered" evidence="1">
    <location>
        <begin position="159"/>
        <end position="180"/>
    </location>
</feature>
<evidence type="ECO:0000313" key="2">
    <source>
        <dbReference type="EMBL" id="CAF0870091.1"/>
    </source>
</evidence>
<reference evidence="2" key="1">
    <citation type="submission" date="2021-02" db="EMBL/GenBank/DDBJ databases">
        <authorList>
            <person name="Nowell W R."/>
        </authorList>
    </citation>
    <scope>NUCLEOTIDE SEQUENCE</scope>
</reference>
<evidence type="ECO:0008006" key="5">
    <source>
        <dbReference type="Google" id="ProtNLM"/>
    </source>
</evidence>